<dbReference type="PANTHER" id="PTHR47336:SF2">
    <property type="entry name" value="TRANSCRIPTION FACTOR HMS1-RELATED"/>
    <property type="match status" value="1"/>
</dbReference>
<dbReference type="InterPro" id="IPR036638">
    <property type="entry name" value="HLH_DNA-bd_sf"/>
</dbReference>
<keyword evidence="5" id="KW-1185">Reference proteome</keyword>
<evidence type="ECO:0000256" key="2">
    <source>
        <dbReference type="SAM" id="MobiDB-lite"/>
    </source>
</evidence>
<dbReference type="SMART" id="SM00353">
    <property type="entry name" value="HLH"/>
    <property type="match status" value="1"/>
</dbReference>
<feature type="compositionally biased region" description="Polar residues" evidence="2">
    <location>
        <begin position="160"/>
        <end position="196"/>
    </location>
</feature>
<dbReference type="SUPFAM" id="SSF47459">
    <property type="entry name" value="HLH, helix-loop-helix DNA-binding domain"/>
    <property type="match status" value="1"/>
</dbReference>
<dbReference type="Proteomes" id="UP000490939">
    <property type="component" value="Unassembled WGS sequence"/>
</dbReference>
<feature type="compositionally biased region" description="Polar residues" evidence="2">
    <location>
        <begin position="354"/>
        <end position="374"/>
    </location>
</feature>
<dbReference type="AlphaFoldDB" id="A0A8H3Z199"/>
<dbReference type="PROSITE" id="PS50888">
    <property type="entry name" value="BHLH"/>
    <property type="match status" value="1"/>
</dbReference>
<dbReference type="PANTHER" id="PTHR47336">
    <property type="entry name" value="TRANSCRIPTION FACTOR HMS1-RELATED"/>
    <property type="match status" value="1"/>
</dbReference>
<feature type="coiled-coil region" evidence="1">
    <location>
        <begin position="445"/>
        <end position="472"/>
    </location>
</feature>
<comment type="caution">
    <text evidence="4">The sequence shown here is derived from an EMBL/GenBank/DDBJ whole genome shotgun (WGS) entry which is preliminary data.</text>
</comment>
<evidence type="ECO:0000259" key="3">
    <source>
        <dbReference type="PROSITE" id="PS50888"/>
    </source>
</evidence>
<feature type="compositionally biased region" description="Low complexity" evidence="2">
    <location>
        <begin position="129"/>
        <end position="146"/>
    </location>
</feature>
<feature type="compositionally biased region" description="Polar residues" evidence="2">
    <location>
        <begin position="99"/>
        <end position="115"/>
    </location>
</feature>
<reference evidence="4 5" key="1">
    <citation type="submission" date="2019-07" db="EMBL/GenBank/DDBJ databases">
        <title>Venturia inaequalis Genome Resource.</title>
        <authorList>
            <person name="Lichtner F.J."/>
        </authorList>
    </citation>
    <scope>NUCLEOTIDE SEQUENCE [LARGE SCALE GENOMIC DNA]</scope>
    <source>
        <strain evidence="4 5">DMI_063113</strain>
    </source>
</reference>
<protein>
    <recommendedName>
        <fullName evidence="3">BHLH domain-containing protein</fullName>
    </recommendedName>
</protein>
<feature type="compositionally biased region" description="Basic and acidic residues" evidence="2">
    <location>
        <begin position="375"/>
        <end position="390"/>
    </location>
</feature>
<gene>
    <name evidence="4" type="ORF">EG327_006034</name>
</gene>
<feature type="compositionally biased region" description="Low complexity" evidence="2">
    <location>
        <begin position="303"/>
        <end position="326"/>
    </location>
</feature>
<sequence>MASTSGSDLTLNHQQPGAPFTTPHTFSTLVTPLDQYCLPSQSNLSPSSDSFKGGFEGLDDDYFLREYSTQKPLTAKRNLDDIQNGLSSFGTYSNPYQQQYQSLSNGNRPVSLASSTPPPVHRKLHNCSSRRSLTRTNSNLSYASSSNSASQLDRYLALTPLTTPQDPGSYQPSSQDFPFHSNAINPQSMLSTQSPLDSLAEDPQWDDDRSTEFYQDMTPAQSFTDATMKRTRAEERSDTISACWKSPLCPNQAARDGTPPNPTTCGGGCAPFLFGEEPLPNDINDAALDLPMVNVDQVTMVSRPHAQQQHQNQRQDQQQNQQQDPQPNKPKVQRVPKRADTDIKHESRGRTLFKATNMNIKKSSSPEATIARSTETTKKEARQPHNKVEQKYRDSISNQMEALRKVVPALSESARACIDEADIEDLPIPSKPSKAIILASATTFIKTQTKEKRQLENENAALRQRVLALQTVLGNKCDDCSLMQRAIGINLRAGPNMDQWPMSFQ</sequence>
<organism evidence="4 5">
    <name type="scientific">Venturia inaequalis</name>
    <name type="common">Apple scab fungus</name>
    <dbReference type="NCBI Taxonomy" id="5025"/>
    <lineage>
        <taxon>Eukaryota</taxon>
        <taxon>Fungi</taxon>
        <taxon>Dikarya</taxon>
        <taxon>Ascomycota</taxon>
        <taxon>Pezizomycotina</taxon>
        <taxon>Dothideomycetes</taxon>
        <taxon>Pleosporomycetidae</taxon>
        <taxon>Venturiales</taxon>
        <taxon>Venturiaceae</taxon>
        <taxon>Venturia</taxon>
    </lineage>
</organism>
<dbReference type="Gene3D" id="4.10.280.10">
    <property type="entry name" value="Helix-loop-helix DNA-binding domain"/>
    <property type="match status" value="1"/>
</dbReference>
<dbReference type="Pfam" id="PF00010">
    <property type="entry name" value="HLH"/>
    <property type="match status" value="1"/>
</dbReference>
<keyword evidence="1" id="KW-0175">Coiled coil</keyword>
<dbReference type="EMBL" id="WNWR01000350">
    <property type="protein sequence ID" value="KAE9981970.1"/>
    <property type="molecule type" value="Genomic_DNA"/>
</dbReference>
<dbReference type="CDD" id="cd11395">
    <property type="entry name" value="bHLHzip_SREBP_like"/>
    <property type="match status" value="1"/>
</dbReference>
<feature type="region of interest" description="Disordered" evidence="2">
    <location>
        <begin position="99"/>
        <end position="146"/>
    </location>
</feature>
<feature type="region of interest" description="Disordered" evidence="2">
    <location>
        <begin position="303"/>
        <end position="390"/>
    </location>
</feature>
<dbReference type="InterPro" id="IPR052099">
    <property type="entry name" value="Regulatory_TF_Diverse"/>
</dbReference>
<name>A0A8H3Z199_VENIN</name>
<evidence type="ECO:0000256" key="1">
    <source>
        <dbReference type="SAM" id="Coils"/>
    </source>
</evidence>
<dbReference type="InterPro" id="IPR011598">
    <property type="entry name" value="bHLH_dom"/>
</dbReference>
<evidence type="ECO:0000313" key="4">
    <source>
        <dbReference type="EMBL" id="KAE9981970.1"/>
    </source>
</evidence>
<accession>A0A8H3Z199</accession>
<feature type="region of interest" description="Disordered" evidence="2">
    <location>
        <begin position="1"/>
        <end position="24"/>
    </location>
</feature>
<dbReference type="GO" id="GO:0046983">
    <property type="term" value="F:protein dimerization activity"/>
    <property type="evidence" value="ECO:0007669"/>
    <property type="project" value="InterPro"/>
</dbReference>
<proteinExistence type="predicted"/>
<feature type="domain" description="BHLH" evidence="3">
    <location>
        <begin position="380"/>
        <end position="448"/>
    </location>
</feature>
<feature type="compositionally biased region" description="Polar residues" evidence="2">
    <location>
        <begin position="1"/>
        <end position="15"/>
    </location>
</feature>
<feature type="compositionally biased region" description="Basic and acidic residues" evidence="2">
    <location>
        <begin position="337"/>
        <end position="349"/>
    </location>
</feature>
<evidence type="ECO:0000313" key="5">
    <source>
        <dbReference type="Proteomes" id="UP000490939"/>
    </source>
</evidence>
<feature type="region of interest" description="Disordered" evidence="2">
    <location>
        <begin position="160"/>
        <end position="210"/>
    </location>
</feature>